<keyword evidence="1" id="KW-0812">Transmembrane</keyword>
<feature type="transmembrane region" description="Helical" evidence="1">
    <location>
        <begin position="12"/>
        <end position="32"/>
    </location>
</feature>
<comment type="caution">
    <text evidence="2">The sequence shown here is derived from an EMBL/GenBank/DDBJ whole genome shotgun (WGS) entry which is preliminary data.</text>
</comment>
<keyword evidence="3" id="KW-1185">Reference proteome</keyword>
<sequence>MQRIPLEIRKAATVIAIAIVLASSFAAAYTVALGRPSPRNLPVGVVGSTALTAPFVNALHRNENEFDVHQYATRDEAVAAINQQRITAAIDATATPPQLLLSSASDPSGARALIQLDQTQPGQFILPIVDLHPLPPSDPAGLATFYLVIAATILGFITMFQLRANVKTLSLRRWLVCLVVLAVVGGAALAVVTGPVLGALSAPFPQLWLLTSVQIAVAALFNSAMLVLIHRWAIIPTWLVFILLGNTSSGGAVSATLLPQPFAFFNHALPSGATVSAIHAATYFPDNQRLLPFVVLGVWLVASLVVLIVASRALHRSPAQ</sequence>
<evidence type="ECO:0000256" key="1">
    <source>
        <dbReference type="SAM" id="Phobius"/>
    </source>
</evidence>
<protein>
    <submittedName>
        <fullName evidence="2">DUF3533 domain-containing protein</fullName>
    </submittedName>
</protein>
<feature type="transmembrane region" description="Helical" evidence="1">
    <location>
        <begin position="290"/>
        <end position="310"/>
    </location>
</feature>
<dbReference type="EMBL" id="VBSB01000008">
    <property type="protein sequence ID" value="NTY60421.1"/>
    <property type="molecule type" value="Genomic_DNA"/>
</dbReference>
<dbReference type="Proteomes" id="UP000708347">
    <property type="component" value="Unassembled WGS sequence"/>
</dbReference>
<feature type="transmembrane region" description="Helical" evidence="1">
    <location>
        <begin position="207"/>
        <end position="229"/>
    </location>
</feature>
<keyword evidence="1" id="KW-0472">Membrane</keyword>
<accession>A0ABX2K006</accession>
<reference evidence="2 3" key="1">
    <citation type="submission" date="2019-05" db="EMBL/GenBank/DDBJ databases">
        <title>Mycolicibacterium sphagni ENV482 genome assembly.</title>
        <authorList>
            <person name="Chen W."/>
            <person name="Faulkner N.W."/>
            <person name="Hyman M.R."/>
        </authorList>
    </citation>
    <scope>NUCLEOTIDE SEQUENCE [LARGE SCALE GENOMIC DNA]</scope>
    <source>
        <strain evidence="2 3">ENV482</strain>
    </source>
</reference>
<gene>
    <name evidence="2" type="ORF">FEG63_12785</name>
</gene>
<proteinExistence type="predicted"/>
<name>A0ABX2K006_9MYCO</name>
<keyword evidence="1" id="KW-1133">Transmembrane helix</keyword>
<feature type="transmembrane region" description="Helical" evidence="1">
    <location>
        <begin position="238"/>
        <end position="258"/>
    </location>
</feature>
<evidence type="ECO:0000313" key="3">
    <source>
        <dbReference type="Proteomes" id="UP000708347"/>
    </source>
</evidence>
<evidence type="ECO:0000313" key="2">
    <source>
        <dbReference type="EMBL" id="NTY60421.1"/>
    </source>
</evidence>
<organism evidence="2 3">
    <name type="scientific">Mycolicibacterium sphagni</name>
    <dbReference type="NCBI Taxonomy" id="1786"/>
    <lineage>
        <taxon>Bacteria</taxon>
        <taxon>Bacillati</taxon>
        <taxon>Actinomycetota</taxon>
        <taxon>Actinomycetes</taxon>
        <taxon>Mycobacteriales</taxon>
        <taxon>Mycobacteriaceae</taxon>
        <taxon>Mycolicibacterium</taxon>
    </lineage>
</organism>
<feature type="transmembrane region" description="Helical" evidence="1">
    <location>
        <begin position="174"/>
        <end position="201"/>
    </location>
</feature>
<feature type="transmembrane region" description="Helical" evidence="1">
    <location>
        <begin position="143"/>
        <end position="162"/>
    </location>
</feature>